<keyword evidence="8" id="KW-1185">Reference proteome</keyword>
<evidence type="ECO:0000256" key="5">
    <source>
        <dbReference type="ARBA" id="ARBA00048718"/>
    </source>
</evidence>
<keyword evidence="2" id="KW-0808">Transferase</keyword>
<dbReference type="GO" id="GO:0008033">
    <property type="term" value="P:tRNA processing"/>
    <property type="evidence" value="ECO:0007669"/>
    <property type="project" value="UniProtKB-KW"/>
</dbReference>
<keyword evidence="3" id="KW-0949">S-adenosyl-L-methionine</keyword>
<proteinExistence type="predicted"/>
<evidence type="ECO:0000313" key="8">
    <source>
        <dbReference type="Proteomes" id="UP000886885"/>
    </source>
</evidence>
<evidence type="ECO:0000259" key="6">
    <source>
        <dbReference type="SMART" id="SM01144"/>
    </source>
</evidence>
<accession>A0A8X8CFH9</accession>
<evidence type="ECO:0000256" key="2">
    <source>
        <dbReference type="ARBA" id="ARBA00022679"/>
    </source>
</evidence>
<evidence type="ECO:0000256" key="1">
    <source>
        <dbReference type="ARBA" id="ARBA00012386"/>
    </source>
</evidence>
<comment type="catalytic activity">
    <reaction evidence="5">
        <text>a uridine in tRNA + S-adenosyl-L-methionine = a 3-[(3S)-3-amino-3-carboxypropyl]uridine in tRNA + S-methyl-5'-thioadenosine + H(+)</text>
        <dbReference type="Rhea" id="RHEA:62432"/>
        <dbReference type="Rhea" id="RHEA-COMP:13339"/>
        <dbReference type="Rhea" id="RHEA-COMP:16092"/>
        <dbReference type="ChEBI" id="CHEBI:15378"/>
        <dbReference type="ChEBI" id="CHEBI:17509"/>
        <dbReference type="ChEBI" id="CHEBI:59789"/>
        <dbReference type="ChEBI" id="CHEBI:65315"/>
        <dbReference type="ChEBI" id="CHEBI:82930"/>
        <dbReference type="EC" id="2.5.1.25"/>
    </reaction>
</comment>
<dbReference type="PANTHER" id="PTHR21392">
    <property type="entry name" value="TRNA-URIDINE AMINOCARBOXYPROPYLTRANSFERASE 2"/>
    <property type="match status" value="1"/>
</dbReference>
<dbReference type="EC" id="2.5.1.25" evidence="1"/>
<dbReference type="Proteomes" id="UP000886885">
    <property type="component" value="Chromosome 13D"/>
</dbReference>
<evidence type="ECO:0000313" key="7">
    <source>
        <dbReference type="EMBL" id="KAG6751254.1"/>
    </source>
</evidence>
<dbReference type="InterPro" id="IPR005636">
    <property type="entry name" value="DTW"/>
</dbReference>
<dbReference type="EMBL" id="JAAWWB010000026">
    <property type="protein sequence ID" value="KAG6751254.1"/>
    <property type="molecule type" value="Genomic_DNA"/>
</dbReference>
<dbReference type="PANTHER" id="PTHR21392:SF4">
    <property type="entry name" value="TRNA-URIDINE AMINOCARBOXYPROPYLTRANSFERASE"/>
    <property type="match status" value="1"/>
</dbReference>
<dbReference type="SMART" id="SM01144">
    <property type="entry name" value="DTW"/>
    <property type="match status" value="1"/>
</dbReference>
<gene>
    <name evidence="7" type="ORF">POTOM_045778</name>
</gene>
<evidence type="ECO:0000256" key="3">
    <source>
        <dbReference type="ARBA" id="ARBA00022691"/>
    </source>
</evidence>
<protein>
    <recommendedName>
        <fullName evidence="1">tRNA-uridine aminocarboxypropyltransferase</fullName>
        <ecNumber evidence="1">2.5.1.25</ecNumber>
    </recommendedName>
</protein>
<reference evidence="7" key="1">
    <citation type="journal article" date="2020" name="bioRxiv">
        <title>Hybrid origin of Populus tomentosa Carr. identified through genome sequencing and phylogenomic analysis.</title>
        <authorList>
            <person name="An X."/>
            <person name="Gao K."/>
            <person name="Chen Z."/>
            <person name="Li J."/>
            <person name="Yang X."/>
            <person name="Yang X."/>
            <person name="Zhou J."/>
            <person name="Guo T."/>
            <person name="Zhao T."/>
            <person name="Huang S."/>
            <person name="Miao D."/>
            <person name="Khan W.U."/>
            <person name="Rao P."/>
            <person name="Ye M."/>
            <person name="Lei B."/>
            <person name="Liao W."/>
            <person name="Wang J."/>
            <person name="Ji L."/>
            <person name="Li Y."/>
            <person name="Guo B."/>
            <person name="Mustafa N.S."/>
            <person name="Li S."/>
            <person name="Yun Q."/>
            <person name="Keller S.R."/>
            <person name="Mao J."/>
            <person name="Zhang R."/>
            <person name="Strauss S.H."/>
        </authorList>
    </citation>
    <scope>NUCLEOTIDE SEQUENCE</scope>
    <source>
        <strain evidence="7">GM15</strain>
        <tissue evidence="7">Leaf</tissue>
    </source>
</reference>
<name>A0A8X8CFH9_POPTO</name>
<organism evidence="7 8">
    <name type="scientific">Populus tomentosa</name>
    <name type="common">Chinese white poplar</name>
    <dbReference type="NCBI Taxonomy" id="118781"/>
    <lineage>
        <taxon>Eukaryota</taxon>
        <taxon>Viridiplantae</taxon>
        <taxon>Streptophyta</taxon>
        <taxon>Embryophyta</taxon>
        <taxon>Tracheophyta</taxon>
        <taxon>Spermatophyta</taxon>
        <taxon>Magnoliopsida</taxon>
        <taxon>eudicotyledons</taxon>
        <taxon>Gunneridae</taxon>
        <taxon>Pentapetalae</taxon>
        <taxon>rosids</taxon>
        <taxon>fabids</taxon>
        <taxon>Malpighiales</taxon>
        <taxon>Salicaceae</taxon>
        <taxon>Saliceae</taxon>
        <taxon>Populus</taxon>
    </lineage>
</organism>
<dbReference type="OrthoDB" id="408541at2759"/>
<dbReference type="InterPro" id="IPR039262">
    <property type="entry name" value="DTWD2/TAPT"/>
</dbReference>
<sequence>MLSVSATRPLTFKISLPSPAFSLRTHMESPPRTHFTSASHSPQINPDTSDGFTITLQEWQGWGAVSPLPAKVVEIIKDLKLLEKTTEVQMSFSGHRGKLEGDFGMQENKKHRATYQALGDSEKKLQFFSARQIACRLLGSRGYLCQKCWLPLEEDCMCSKVKPSSLWHGIRFWLYMHPKDFLRQNNTGKLLWQVLGVESATLCLYGIAEDEEIMWNACKIAGKDKVWCLYPNKNVATKSVQDAVCQEISADPECNTTMVLFSHSFSVIAVLICSPLLSVQPRGDTYIASLSQTNEYKPLNFILIDGTWSNSAAMFNRLKEKTKSVWGVEDLPCISLSAGVSTMHKLRPQPSWDRTCTAAAAIGLLSELQVLPQFSSYGLDKQNEALENAVDVLLEALTARRLRMGRSITRRQRHSSNIC</sequence>
<keyword evidence="4" id="KW-0819">tRNA processing</keyword>
<dbReference type="GO" id="GO:0016432">
    <property type="term" value="F:tRNA-uridine aminocarboxypropyltransferase activity"/>
    <property type="evidence" value="ECO:0007669"/>
    <property type="project" value="UniProtKB-EC"/>
</dbReference>
<dbReference type="Pfam" id="PF03942">
    <property type="entry name" value="DTW"/>
    <property type="match status" value="1"/>
</dbReference>
<evidence type="ECO:0000256" key="4">
    <source>
        <dbReference type="ARBA" id="ARBA00022694"/>
    </source>
</evidence>
<dbReference type="AlphaFoldDB" id="A0A8X8CFH9"/>
<comment type="caution">
    <text evidence="7">The sequence shown here is derived from an EMBL/GenBank/DDBJ whole genome shotgun (WGS) entry which is preliminary data.</text>
</comment>
<feature type="domain" description="DTW" evidence="6">
    <location>
        <begin position="141"/>
        <end position="406"/>
    </location>
</feature>